<accession>A0A495IVV9</accession>
<sequence>MRKRPILLLAFLLSLFSALGQTKTSRLRYHILTEAETKVEQYKAGCVHRNTYSAVQRLKFYPFNKATKVELVSFIGMSARNVLVYVYDVDSAEQEPLKKIKYWKYPFDDYKADTSQFIESKLLDKVQINKLTDILYNIGERKANKYPYAGYKCYEPRNAIVFINAEGKIFAYIEICFECKQIKIRPEKMKIGDFCDDKISIFKTYFASAGILYGIHDAYTRNFDIVKSR</sequence>
<evidence type="ECO:0000313" key="2">
    <source>
        <dbReference type="EMBL" id="RKR80860.1"/>
    </source>
</evidence>
<dbReference type="OrthoDB" id="656959at2"/>
<dbReference type="RefSeq" id="WP_121196687.1">
    <property type="nucleotide sequence ID" value="NZ_RBKU01000001.1"/>
</dbReference>
<keyword evidence="1" id="KW-0732">Signal</keyword>
<gene>
    <name evidence="2" type="ORF">BDD43_0997</name>
</gene>
<dbReference type="AlphaFoldDB" id="A0A495IVV9"/>
<feature type="signal peptide" evidence="1">
    <location>
        <begin position="1"/>
        <end position="20"/>
    </location>
</feature>
<organism evidence="2 3">
    <name type="scientific">Mucilaginibacter gracilis</name>
    <dbReference type="NCBI Taxonomy" id="423350"/>
    <lineage>
        <taxon>Bacteria</taxon>
        <taxon>Pseudomonadati</taxon>
        <taxon>Bacteroidota</taxon>
        <taxon>Sphingobacteriia</taxon>
        <taxon>Sphingobacteriales</taxon>
        <taxon>Sphingobacteriaceae</taxon>
        <taxon>Mucilaginibacter</taxon>
    </lineage>
</organism>
<evidence type="ECO:0000313" key="3">
    <source>
        <dbReference type="Proteomes" id="UP000268007"/>
    </source>
</evidence>
<keyword evidence="3" id="KW-1185">Reference proteome</keyword>
<protein>
    <submittedName>
        <fullName evidence="2">Uncharacterized protein</fullName>
    </submittedName>
</protein>
<dbReference type="EMBL" id="RBKU01000001">
    <property type="protein sequence ID" value="RKR80860.1"/>
    <property type="molecule type" value="Genomic_DNA"/>
</dbReference>
<dbReference type="Proteomes" id="UP000268007">
    <property type="component" value="Unassembled WGS sequence"/>
</dbReference>
<proteinExistence type="predicted"/>
<evidence type="ECO:0000256" key="1">
    <source>
        <dbReference type="SAM" id="SignalP"/>
    </source>
</evidence>
<feature type="chain" id="PRO_5019793385" evidence="1">
    <location>
        <begin position="21"/>
        <end position="229"/>
    </location>
</feature>
<reference evidence="2 3" key="1">
    <citation type="submission" date="2018-10" db="EMBL/GenBank/DDBJ databases">
        <title>Genomic Encyclopedia of Archaeal and Bacterial Type Strains, Phase II (KMG-II): from individual species to whole genera.</title>
        <authorList>
            <person name="Goeker M."/>
        </authorList>
    </citation>
    <scope>NUCLEOTIDE SEQUENCE [LARGE SCALE GENOMIC DNA]</scope>
    <source>
        <strain evidence="2 3">DSM 18602</strain>
    </source>
</reference>
<comment type="caution">
    <text evidence="2">The sequence shown here is derived from an EMBL/GenBank/DDBJ whole genome shotgun (WGS) entry which is preliminary data.</text>
</comment>
<name>A0A495IVV9_9SPHI</name>